<organism evidence="1 2">
    <name type="scientific">Paraburkholderia podalyriae</name>
    <dbReference type="NCBI Taxonomy" id="1938811"/>
    <lineage>
        <taxon>Bacteria</taxon>
        <taxon>Pseudomonadati</taxon>
        <taxon>Pseudomonadota</taxon>
        <taxon>Betaproteobacteria</taxon>
        <taxon>Burkholderiales</taxon>
        <taxon>Burkholderiaceae</taxon>
        <taxon>Paraburkholderia</taxon>
    </lineage>
</organism>
<protein>
    <recommendedName>
        <fullName evidence="3">LysR substrate-binding domain-containing protein</fullName>
    </recommendedName>
</protein>
<evidence type="ECO:0000313" key="2">
    <source>
        <dbReference type="Proteomes" id="UP000736373"/>
    </source>
</evidence>
<keyword evidence="2" id="KW-1185">Reference proteome</keyword>
<sequence>MPLHVVQADVDCGALVPLEFEKTRANVAISLSAIYRTDTPPGPAGRWLLDLIKAVAGQVKTARPSF</sequence>
<name>A0ABR7Q2D9_9BURK</name>
<accession>A0ABR7Q2D9</accession>
<evidence type="ECO:0000313" key="1">
    <source>
        <dbReference type="EMBL" id="MBC8752712.1"/>
    </source>
</evidence>
<dbReference type="SUPFAM" id="SSF53850">
    <property type="entry name" value="Periplasmic binding protein-like II"/>
    <property type="match status" value="1"/>
</dbReference>
<gene>
    <name evidence="1" type="ORF">F6X42_42080</name>
</gene>
<comment type="caution">
    <text evidence="1">The sequence shown here is derived from an EMBL/GenBank/DDBJ whole genome shotgun (WGS) entry which is preliminary data.</text>
</comment>
<dbReference type="EMBL" id="VZQQ01000138">
    <property type="protein sequence ID" value="MBC8752712.1"/>
    <property type="molecule type" value="Genomic_DNA"/>
</dbReference>
<evidence type="ECO:0008006" key="3">
    <source>
        <dbReference type="Google" id="ProtNLM"/>
    </source>
</evidence>
<dbReference type="Proteomes" id="UP000736373">
    <property type="component" value="Unassembled WGS sequence"/>
</dbReference>
<reference evidence="1 2" key="1">
    <citation type="submission" date="2019-09" db="EMBL/GenBank/DDBJ databases">
        <title>Paraburkholderia podalyriae sp. nov., A South African Podalyria-associated rhizobium.</title>
        <authorList>
            <person name="Mavima L."/>
            <person name="Beukes C.W."/>
            <person name="Palmer M."/>
            <person name="De Meyer S.E."/>
            <person name="James E.K."/>
            <person name="Maluk M."/>
            <person name="Avontuur J.R."/>
            <person name="Chan W.Y."/>
            <person name="Venter S.N."/>
            <person name="Steenkamp E.T."/>
        </authorList>
    </citation>
    <scope>NUCLEOTIDE SEQUENCE [LARGE SCALE GENOMIC DNA]</scope>
    <source>
        <strain evidence="1 2">WC7.3b</strain>
    </source>
</reference>
<proteinExistence type="predicted"/>